<dbReference type="Pfam" id="PF04545">
    <property type="entry name" value="Sigma70_r4"/>
    <property type="match status" value="1"/>
</dbReference>
<dbReference type="PRINTS" id="PR00046">
    <property type="entry name" value="SIGMA70FCT"/>
</dbReference>
<evidence type="ECO:0000256" key="1">
    <source>
        <dbReference type="ARBA" id="ARBA00023015"/>
    </source>
</evidence>
<dbReference type="GO" id="GO:0003677">
    <property type="term" value="F:DNA binding"/>
    <property type="evidence" value="ECO:0007669"/>
    <property type="project" value="UniProtKB-KW"/>
</dbReference>
<sequence length="270" mass="29576">MVTTFEPTTSTRFGQRSSAQSADSADALLATMAATPAGDPRRPALRERAIEAWLPLARHLARRYSGRGVHDEDLAQTAVVGLIKAVDNFDPTRGVDFTGYAIPTVIGEIKRYFRDRTWAVRVPRRLQELRLSITEANSTLSHTLGRSPTVADIATYLDLPEETVLEGLEGARAYRATSLSTPTGADGSMELGDTLGTHDHGLDLVELRVALGPALATLPERERRILSMRFHGNLTQGQIAEQIGISQMHVSRLITRALATLRGHFSDERL</sequence>
<dbReference type="InterPro" id="IPR007630">
    <property type="entry name" value="RNA_pol_sigma70_r4"/>
</dbReference>
<dbReference type="InterPro" id="IPR013324">
    <property type="entry name" value="RNA_pol_sigma_r3/r4-like"/>
</dbReference>
<evidence type="ECO:0000259" key="8">
    <source>
        <dbReference type="Pfam" id="PF04545"/>
    </source>
</evidence>
<dbReference type="AlphaFoldDB" id="A0A561WDQ7"/>
<feature type="region of interest" description="Disordered" evidence="5">
    <location>
        <begin position="1"/>
        <end position="21"/>
    </location>
</feature>
<dbReference type="EMBL" id="VIXA01000002">
    <property type="protein sequence ID" value="TWG21998.1"/>
    <property type="molecule type" value="Genomic_DNA"/>
</dbReference>
<dbReference type="Gene3D" id="1.20.120.1810">
    <property type="match status" value="1"/>
</dbReference>
<dbReference type="GO" id="GO:0016987">
    <property type="term" value="F:sigma factor activity"/>
    <property type="evidence" value="ECO:0007669"/>
    <property type="project" value="UniProtKB-KW"/>
</dbReference>
<keyword evidence="4" id="KW-0804">Transcription</keyword>
<dbReference type="InterPro" id="IPR014284">
    <property type="entry name" value="RNA_pol_sigma-70_dom"/>
</dbReference>
<feature type="domain" description="RNA polymerase sigma-70 region 4" evidence="8">
    <location>
        <begin position="214"/>
        <end position="262"/>
    </location>
</feature>
<dbReference type="InterPro" id="IPR000943">
    <property type="entry name" value="RNA_pol_sigma70"/>
</dbReference>
<dbReference type="NCBIfam" id="TIGR02937">
    <property type="entry name" value="sigma70-ECF"/>
    <property type="match status" value="1"/>
</dbReference>
<dbReference type="InterPro" id="IPR013325">
    <property type="entry name" value="RNA_pol_sigma_r2"/>
</dbReference>
<feature type="domain" description="RNA polymerase sigma-70 region 3" evidence="6">
    <location>
        <begin position="129"/>
        <end position="195"/>
    </location>
</feature>
<dbReference type="Pfam" id="PF04542">
    <property type="entry name" value="Sigma70_r2"/>
    <property type="match status" value="1"/>
</dbReference>
<dbReference type="NCBIfam" id="TIGR02980">
    <property type="entry name" value="SigBFG"/>
    <property type="match status" value="1"/>
</dbReference>
<dbReference type="InterPro" id="IPR036388">
    <property type="entry name" value="WH-like_DNA-bd_sf"/>
</dbReference>
<keyword evidence="1" id="KW-0805">Transcription regulation</keyword>
<dbReference type="OrthoDB" id="9804285at2"/>
<dbReference type="PANTHER" id="PTHR30385">
    <property type="entry name" value="SIGMA FACTOR F FLAGELLAR"/>
    <property type="match status" value="1"/>
</dbReference>
<dbReference type="SUPFAM" id="SSF88659">
    <property type="entry name" value="Sigma3 and sigma4 domains of RNA polymerase sigma factors"/>
    <property type="match status" value="2"/>
</dbReference>
<feature type="domain" description="RNA polymerase sigma-70 region 2" evidence="7">
    <location>
        <begin position="50"/>
        <end position="118"/>
    </location>
</feature>
<protein>
    <submittedName>
        <fullName evidence="9">RNA polymerase sigma-28 (SigD/FliA/WhiG) subunit</fullName>
    </submittedName>
</protein>
<dbReference type="InterPro" id="IPR007624">
    <property type="entry name" value="RNA_pol_sigma70_r3"/>
</dbReference>
<proteinExistence type="predicted"/>
<dbReference type="CDD" id="cd06171">
    <property type="entry name" value="Sigma70_r4"/>
    <property type="match status" value="1"/>
</dbReference>
<dbReference type="SUPFAM" id="SSF88946">
    <property type="entry name" value="Sigma2 domain of RNA polymerase sigma factors"/>
    <property type="match status" value="1"/>
</dbReference>
<evidence type="ECO:0000259" key="7">
    <source>
        <dbReference type="Pfam" id="PF04542"/>
    </source>
</evidence>
<evidence type="ECO:0000313" key="10">
    <source>
        <dbReference type="Proteomes" id="UP000319927"/>
    </source>
</evidence>
<evidence type="ECO:0000256" key="3">
    <source>
        <dbReference type="ARBA" id="ARBA00023125"/>
    </source>
</evidence>
<name>A0A561WDQ7_9ACTN</name>
<dbReference type="Pfam" id="PF04539">
    <property type="entry name" value="Sigma70_r3"/>
    <property type="match status" value="1"/>
</dbReference>
<evidence type="ECO:0000256" key="5">
    <source>
        <dbReference type="SAM" id="MobiDB-lite"/>
    </source>
</evidence>
<dbReference type="InterPro" id="IPR007627">
    <property type="entry name" value="RNA_pol_sigma70_r2"/>
</dbReference>
<keyword evidence="2" id="KW-0731">Sigma factor</keyword>
<evidence type="ECO:0000259" key="6">
    <source>
        <dbReference type="Pfam" id="PF04539"/>
    </source>
</evidence>
<gene>
    <name evidence="9" type="ORF">FHX75_12517</name>
</gene>
<dbReference type="InterPro" id="IPR014322">
    <property type="entry name" value="RNA_pol_sigma-B/F/G"/>
</dbReference>
<evidence type="ECO:0000256" key="4">
    <source>
        <dbReference type="ARBA" id="ARBA00023163"/>
    </source>
</evidence>
<evidence type="ECO:0000313" key="9">
    <source>
        <dbReference type="EMBL" id="TWG21998.1"/>
    </source>
</evidence>
<feature type="compositionally biased region" description="Polar residues" evidence="5">
    <location>
        <begin position="1"/>
        <end position="16"/>
    </location>
</feature>
<keyword evidence="10" id="KW-1185">Reference proteome</keyword>
<accession>A0A561WDQ7</accession>
<dbReference type="GO" id="GO:0006352">
    <property type="term" value="P:DNA-templated transcription initiation"/>
    <property type="evidence" value="ECO:0007669"/>
    <property type="project" value="InterPro"/>
</dbReference>
<dbReference type="Proteomes" id="UP000319927">
    <property type="component" value="Unassembled WGS sequence"/>
</dbReference>
<reference evidence="9 10" key="1">
    <citation type="submission" date="2019-06" db="EMBL/GenBank/DDBJ databases">
        <title>Sequencing the genomes of 1000 actinobacteria strains.</title>
        <authorList>
            <person name="Klenk H.-P."/>
        </authorList>
    </citation>
    <scope>NUCLEOTIDE SEQUENCE [LARGE SCALE GENOMIC DNA]</scope>
    <source>
        <strain evidence="9 10">DSM 102131</strain>
    </source>
</reference>
<comment type="caution">
    <text evidence="9">The sequence shown here is derived from an EMBL/GenBank/DDBJ whole genome shotgun (WGS) entry which is preliminary data.</text>
</comment>
<dbReference type="Gene3D" id="1.10.10.10">
    <property type="entry name" value="Winged helix-like DNA-binding domain superfamily/Winged helix DNA-binding domain"/>
    <property type="match status" value="2"/>
</dbReference>
<dbReference type="PANTHER" id="PTHR30385:SF4">
    <property type="entry name" value="RNA POLYMERASE SIGMA-E FACTOR"/>
    <property type="match status" value="1"/>
</dbReference>
<evidence type="ECO:0000256" key="2">
    <source>
        <dbReference type="ARBA" id="ARBA00023082"/>
    </source>
</evidence>
<keyword evidence="3" id="KW-0238">DNA-binding</keyword>
<organism evidence="9 10">
    <name type="scientific">Micromonospora palomenae</name>
    <dbReference type="NCBI Taxonomy" id="1461247"/>
    <lineage>
        <taxon>Bacteria</taxon>
        <taxon>Bacillati</taxon>
        <taxon>Actinomycetota</taxon>
        <taxon>Actinomycetes</taxon>
        <taxon>Micromonosporales</taxon>
        <taxon>Micromonosporaceae</taxon>
        <taxon>Micromonospora</taxon>
    </lineage>
</organism>